<dbReference type="AlphaFoldDB" id="A0A545V0V3"/>
<dbReference type="SMART" id="SM00248">
    <property type="entry name" value="ANK"/>
    <property type="match status" value="3"/>
</dbReference>
<name>A0A545V0V3_9HYPO</name>
<dbReference type="SUPFAM" id="SSF48403">
    <property type="entry name" value="Ankyrin repeat"/>
    <property type="match status" value="1"/>
</dbReference>
<accession>A0A545V0V3</accession>
<dbReference type="Gene3D" id="1.25.40.20">
    <property type="entry name" value="Ankyrin repeat-containing domain"/>
    <property type="match status" value="1"/>
</dbReference>
<dbReference type="PANTHER" id="PTHR34706">
    <property type="entry name" value="SLR1338 PROTEIN"/>
    <property type="match status" value="1"/>
</dbReference>
<organism evidence="2 3">
    <name type="scientific">Cordyceps javanica</name>
    <dbReference type="NCBI Taxonomy" id="43265"/>
    <lineage>
        <taxon>Eukaryota</taxon>
        <taxon>Fungi</taxon>
        <taxon>Dikarya</taxon>
        <taxon>Ascomycota</taxon>
        <taxon>Pezizomycotina</taxon>
        <taxon>Sordariomycetes</taxon>
        <taxon>Hypocreomycetidae</taxon>
        <taxon>Hypocreales</taxon>
        <taxon>Cordycipitaceae</taxon>
        <taxon>Cordyceps</taxon>
    </lineage>
</organism>
<feature type="compositionally biased region" description="Basic and acidic residues" evidence="1">
    <location>
        <begin position="431"/>
        <end position="446"/>
    </location>
</feature>
<evidence type="ECO:0000313" key="3">
    <source>
        <dbReference type="Proteomes" id="UP000315783"/>
    </source>
</evidence>
<reference evidence="2 3" key="1">
    <citation type="journal article" date="2019" name="Appl. Microbiol. Biotechnol.">
        <title>Genome sequence of Isaria javanica and comparative genome analysis insights into family S53 peptidase evolution in fungal entomopathogens.</title>
        <authorList>
            <person name="Lin R."/>
            <person name="Zhang X."/>
            <person name="Xin B."/>
            <person name="Zou M."/>
            <person name="Gao Y."/>
            <person name="Qin F."/>
            <person name="Hu Q."/>
            <person name="Xie B."/>
            <person name="Cheng X."/>
        </authorList>
    </citation>
    <scope>NUCLEOTIDE SEQUENCE [LARGE SCALE GENOMIC DNA]</scope>
    <source>
        <strain evidence="2 3">IJ1G</strain>
    </source>
</reference>
<dbReference type="EMBL" id="SPUK01000008">
    <property type="protein sequence ID" value="TQV95346.1"/>
    <property type="molecule type" value="Genomic_DNA"/>
</dbReference>
<dbReference type="STRING" id="43265.A0A545V0V3"/>
<feature type="compositionally biased region" description="Basic and acidic residues" evidence="1">
    <location>
        <begin position="458"/>
        <end position="467"/>
    </location>
</feature>
<dbReference type="Pfam" id="PF12796">
    <property type="entry name" value="Ank_2"/>
    <property type="match status" value="1"/>
</dbReference>
<dbReference type="Proteomes" id="UP000315783">
    <property type="component" value="Unassembled WGS sequence"/>
</dbReference>
<keyword evidence="3" id="KW-1185">Reference proteome</keyword>
<comment type="caution">
    <text evidence="2">The sequence shown here is derived from an EMBL/GenBank/DDBJ whole genome shotgun (WGS) entry which is preliminary data.</text>
</comment>
<evidence type="ECO:0000313" key="2">
    <source>
        <dbReference type="EMBL" id="TQV95346.1"/>
    </source>
</evidence>
<feature type="region of interest" description="Disordered" evidence="1">
    <location>
        <begin position="421"/>
        <end position="497"/>
    </location>
</feature>
<dbReference type="InterPro" id="IPR002110">
    <property type="entry name" value="Ankyrin_rpt"/>
</dbReference>
<proteinExistence type="predicted"/>
<gene>
    <name evidence="2" type="ORF">IF1G_06333</name>
</gene>
<dbReference type="PANTHER" id="PTHR34706:SF3">
    <property type="entry name" value="ANKYRIN REPEAT PROTEIN (AFU_ORTHOLOGUE AFUA_7G06200)"/>
    <property type="match status" value="1"/>
</dbReference>
<dbReference type="InterPro" id="IPR036770">
    <property type="entry name" value="Ankyrin_rpt-contain_sf"/>
</dbReference>
<sequence length="591" mass="64348">MEIIYELSERGDLTEDVLQGVPVSEINKLHAESKLTPLGIALWKGHAECAKLLLKYKADPDGGRTGRPPLWVATLKAPTSEAEGLIQLLLDHNADASLASQVSATDKGSTPLWNAVKTRKSPEVISRLVDAGANPLHIVAEDNKSAYHLAKSFNDQARLSAMRARAGRTTDKVAQTSLVVSLVGAIVWWANASIRVSAAAAGVAIGAAGVAAASAMEAKDAILRRFKMRGWLDERFKKFEPKSVNEDDEKAKAEFRKHIRDFISEKRLEYFFPRYSAFLDNVVNGAVRLDRDPNNLLNTKDLARLALYKPILYCDDSKSMGTKTVEDRTSWTDQAELVQRIASITTRIIPKEGGIDLRFINKEEGLSKASQDQVKELTTRMTPDGGTEIGTNLKSKVLDPFFKEPFKKRKLLRPLLISITTGGAPGSAAGKDTKKTEDNDTKKTEDNVGSASGSAAGKDTKKTEDNVGRASGSAAGKETKKTEDNVGGASGSAAETKTTDTLTDVIKACGQYLRVKGLPRTSVRFQISQIGSDPEAGAFLRKLEASGLEDVLHVTSDQLDQKFGKFRRNNAELEQWLLELLMSPIVQADPN</sequence>
<evidence type="ECO:0000256" key="1">
    <source>
        <dbReference type="SAM" id="MobiDB-lite"/>
    </source>
</evidence>
<protein>
    <submittedName>
        <fullName evidence="2">Ankyrin repeat protein</fullName>
    </submittedName>
</protein>